<proteinExistence type="inferred from homology"/>
<evidence type="ECO:0000313" key="10">
    <source>
        <dbReference type="Proteomes" id="UP000244168"/>
    </source>
</evidence>
<keyword evidence="4" id="KW-0119">Carbohydrate metabolism</keyword>
<sequence length="354" mass="39719">MNSTCFKSLGLAATTALLCASVTGLAQHPKKYLSQPLIKTIYTADPSAHVFNGKLYIYPSHDIDAGIPENDNGDHFAMRDYHILSMDNINGPVTDHGVALDIKNIPWAGRQLWAPDCAYKNGTYYLYFPVKDKKDVFHIGVATSKNPAGPFKAEPEPIKGSFSIDPAVFTDTDGQSYMYFGGIWGGQLQRWATGKYEANGSKTDLMKDDAPALSCKVARLSSNMKGFDGPVRDVVILDNNGKPLLGKDHDRRFFEGSWMHKYKGKYYFTYSTGDTHYLAYAIGDHPYGPFRYKGIFLKPVEGWTTHHSIVEFKGKWYLFYHDTQLSGKTHLRNVKVTPLYHKPDGSISMIDPFK</sequence>
<dbReference type="PANTHER" id="PTHR43772:SF2">
    <property type="entry name" value="PUTATIVE (AFU_ORTHOLOGUE AFUA_2G04480)-RELATED"/>
    <property type="match status" value="1"/>
</dbReference>
<dbReference type="SUPFAM" id="SSF75005">
    <property type="entry name" value="Arabinanase/levansucrase/invertase"/>
    <property type="match status" value="1"/>
</dbReference>
<dbReference type="AlphaFoldDB" id="A0A2T5J9B1"/>
<feature type="signal peptide" evidence="8">
    <location>
        <begin position="1"/>
        <end position="26"/>
    </location>
</feature>
<keyword evidence="2" id="KW-0624">Polysaccharide degradation</keyword>
<accession>A0A2T5J9B1</accession>
<dbReference type="Proteomes" id="UP000244168">
    <property type="component" value="Unassembled WGS sequence"/>
</dbReference>
<evidence type="ECO:0000256" key="4">
    <source>
        <dbReference type="ARBA" id="ARBA00023277"/>
    </source>
</evidence>
<organism evidence="9 10">
    <name type="scientific">Mucilaginibacter yixingensis</name>
    <dbReference type="NCBI Taxonomy" id="1295612"/>
    <lineage>
        <taxon>Bacteria</taxon>
        <taxon>Pseudomonadati</taxon>
        <taxon>Bacteroidota</taxon>
        <taxon>Sphingobacteriia</taxon>
        <taxon>Sphingobacteriales</taxon>
        <taxon>Sphingobacteriaceae</taxon>
        <taxon>Mucilaginibacter</taxon>
    </lineage>
</organism>
<keyword evidence="3 7" id="KW-0378">Hydrolase</keyword>
<evidence type="ECO:0000256" key="1">
    <source>
        <dbReference type="ARBA" id="ARBA00009865"/>
    </source>
</evidence>
<evidence type="ECO:0000256" key="6">
    <source>
        <dbReference type="PIRSR" id="PIRSR606710-2"/>
    </source>
</evidence>
<comment type="similarity">
    <text evidence="1 7">Belongs to the glycosyl hydrolase 43 family.</text>
</comment>
<evidence type="ECO:0000313" key="9">
    <source>
        <dbReference type="EMBL" id="PTQ96647.1"/>
    </source>
</evidence>
<dbReference type="RefSeq" id="WP_107828608.1">
    <property type="nucleotide sequence ID" value="NZ_CP160205.1"/>
</dbReference>
<dbReference type="Gene3D" id="2.115.10.20">
    <property type="entry name" value="Glycosyl hydrolase domain, family 43"/>
    <property type="match status" value="1"/>
</dbReference>
<reference evidence="9 10" key="1">
    <citation type="submission" date="2018-04" db="EMBL/GenBank/DDBJ databases">
        <title>Genomic Encyclopedia of Archaeal and Bacterial Type Strains, Phase II (KMG-II): from individual species to whole genera.</title>
        <authorList>
            <person name="Goeker M."/>
        </authorList>
    </citation>
    <scope>NUCLEOTIDE SEQUENCE [LARGE SCALE GENOMIC DNA]</scope>
    <source>
        <strain evidence="9 10">DSM 26809</strain>
    </source>
</reference>
<gene>
    <name evidence="9" type="ORF">C8P68_104132</name>
</gene>
<dbReference type="InterPro" id="IPR023296">
    <property type="entry name" value="Glyco_hydro_beta-prop_sf"/>
</dbReference>
<feature type="chain" id="PRO_5015694227" evidence="8">
    <location>
        <begin position="27"/>
        <end position="354"/>
    </location>
</feature>
<comment type="caution">
    <text evidence="9">The sequence shown here is derived from an EMBL/GenBank/DDBJ whole genome shotgun (WGS) entry which is preliminary data.</text>
</comment>
<protein>
    <submittedName>
        <fullName evidence="9">Glycosyl hydrolase family 43</fullName>
    </submittedName>
</protein>
<name>A0A2T5J9B1_9SPHI</name>
<dbReference type="EMBL" id="QAOQ01000004">
    <property type="protein sequence ID" value="PTQ96647.1"/>
    <property type="molecule type" value="Genomic_DNA"/>
</dbReference>
<keyword evidence="5 7" id="KW-0326">Glycosidase</keyword>
<keyword evidence="2" id="KW-0858">Xylan degradation</keyword>
<feature type="site" description="Important for catalytic activity, responsible for pKa modulation of the active site Glu and correct orientation of both the proton donor and substrate" evidence="6">
    <location>
        <position position="165"/>
    </location>
</feature>
<evidence type="ECO:0000256" key="2">
    <source>
        <dbReference type="ARBA" id="ARBA00022651"/>
    </source>
</evidence>
<evidence type="ECO:0000256" key="8">
    <source>
        <dbReference type="SAM" id="SignalP"/>
    </source>
</evidence>
<dbReference type="CDD" id="cd18619">
    <property type="entry name" value="GH43_CoXyl43_like"/>
    <property type="match status" value="1"/>
</dbReference>
<dbReference type="PANTHER" id="PTHR43772">
    <property type="entry name" value="ENDO-1,4-BETA-XYLANASE"/>
    <property type="match status" value="1"/>
</dbReference>
<dbReference type="InterPro" id="IPR006710">
    <property type="entry name" value="Glyco_hydro_43"/>
</dbReference>
<dbReference type="Pfam" id="PF04616">
    <property type="entry name" value="Glyco_hydro_43"/>
    <property type="match status" value="1"/>
</dbReference>
<evidence type="ECO:0000256" key="5">
    <source>
        <dbReference type="ARBA" id="ARBA00023295"/>
    </source>
</evidence>
<keyword evidence="8" id="KW-0732">Signal</keyword>
<evidence type="ECO:0000256" key="7">
    <source>
        <dbReference type="RuleBase" id="RU361187"/>
    </source>
</evidence>
<keyword evidence="10" id="KW-1185">Reference proteome</keyword>
<evidence type="ECO:0000256" key="3">
    <source>
        <dbReference type="ARBA" id="ARBA00022801"/>
    </source>
</evidence>
<dbReference type="GO" id="GO:0004553">
    <property type="term" value="F:hydrolase activity, hydrolyzing O-glycosyl compounds"/>
    <property type="evidence" value="ECO:0007669"/>
    <property type="project" value="InterPro"/>
</dbReference>
<dbReference type="OrthoDB" id="9803461at2"/>
<dbReference type="GO" id="GO:0045493">
    <property type="term" value="P:xylan catabolic process"/>
    <property type="evidence" value="ECO:0007669"/>
    <property type="project" value="UniProtKB-KW"/>
</dbReference>
<dbReference type="InterPro" id="IPR052176">
    <property type="entry name" value="Glycosyl_Hydrlase_43_Enz"/>
</dbReference>